<comment type="caution">
    <text evidence="1">The sequence shown here is derived from an EMBL/GenBank/DDBJ whole genome shotgun (WGS) entry which is preliminary data.</text>
</comment>
<dbReference type="eggNOG" id="ENOG502R8SC">
    <property type="taxonomic scope" value="Eukaryota"/>
</dbReference>
<dbReference type="Proteomes" id="UP000018721">
    <property type="component" value="Unassembled WGS sequence"/>
</dbReference>
<gene>
    <name evidence="1" type="ORF">F443_05071</name>
</gene>
<dbReference type="EMBL" id="ANIZ01000894">
    <property type="protein sequence ID" value="ETI51620.1"/>
    <property type="molecule type" value="Genomic_DNA"/>
</dbReference>
<keyword evidence="2" id="KW-1185">Reference proteome</keyword>
<evidence type="ECO:0000313" key="2">
    <source>
        <dbReference type="Proteomes" id="UP000018721"/>
    </source>
</evidence>
<feature type="non-terminal residue" evidence="1">
    <location>
        <position position="87"/>
    </location>
</feature>
<sequence>FTVAASGLTTITGGGLSVTGGITAVDTGVTVTKGGARIADDTDINTLKLTNTFATLTKTVLDMATTDTAGFFFIDAKVGSTPTSVFK</sequence>
<dbReference type="HOGENOM" id="CLU_2490200_0_0_1"/>
<proteinExistence type="predicted"/>
<evidence type="ECO:0000313" key="1">
    <source>
        <dbReference type="EMBL" id="ETI51620.1"/>
    </source>
</evidence>
<name>V9FJE6_PHYNI</name>
<feature type="non-terminal residue" evidence="1">
    <location>
        <position position="1"/>
    </location>
</feature>
<reference evidence="1 2" key="1">
    <citation type="submission" date="2013-11" db="EMBL/GenBank/DDBJ databases">
        <title>The Genome Sequence of Phytophthora parasitica P1569.</title>
        <authorList>
            <consortium name="The Broad Institute Genomics Platform"/>
            <person name="Russ C."/>
            <person name="Tyler B."/>
            <person name="Panabieres F."/>
            <person name="Shan W."/>
            <person name="Tripathy S."/>
            <person name="Grunwald N."/>
            <person name="Machado M."/>
            <person name="Johnson C.S."/>
            <person name="Arredondo F."/>
            <person name="Hong C."/>
            <person name="Coffey M."/>
            <person name="Young S.K."/>
            <person name="Zeng Q."/>
            <person name="Gargeya S."/>
            <person name="Fitzgerald M."/>
            <person name="Abouelleil A."/>
            <person name="Alvarado L."/>
            <person name="Chapman S.B."/>
            <person name="Gainer-Dewar J."/>
            <person name="Goldberg J."/>
            <person name="Griggs A."/>
            <person name="Gujja S."/>
            <person name="Hansen M."/>
            <person name="Howarth C."/>
            <person name="Imamovic A."/>
            <person name="Ireland A."/>
            <person name="Larimer J."/>
            <person name="McCowan C."/>
            <person name="Murphy C."/>
            <person name="Pearson M."/>
            <person name="Poon T.W."/>
            <person name="Priest M."/>
            <person name="Roberts A."/>
            <person name="Saif S."/>
            <person name="Shea T."/>
            <person name="Sykes S."/>
            <person name="Wortman J."/>
            <person name="Nusbaum C."/>
            <person name="Birren B."/>
        </authorList>
    </citation>
    <scope>NUCLEOTIDE SEQUENCE [LARGE SCALE GENOMIC DNA]</scope>
    <source>
        <strain evidence="1 2">P1569</strain>
    </source>
</reference>
<protein>
    <submittedName>
        <fullName evidence="1">Uncharacterized protein</fullName>
    </submittedName>
</protein>
<accession>V9FJE6</accession>
<organism evidence="1 2">
    <name type="scientific">Phytophthora nicotianae P1569</name>
    <dbReference type="NCBI Taxonomy" id="1317065"/>
    <lineage>
        <taxon>Eukaryota</taxon>
        <taxon>Sar</taxon>
        <taxon>Stramenopiles</taxon>
        <taxon>Oomycota</taxon>
        <taxon>Peronosporomycetes</taxon>
        <taxon>Peronosporales</taxon>
        <taxon>Peronosporaceae</taxon>
        <taxon>Phytophthora</taxon>
    </lineage>
</organism>
<dbReference type="AlphaFoldDB" id="V9FJE6"/>